<protein>
    <recommendedName>
        <fullName evidence="4">FAD-binding domain-containing protein</fullName>
    </recommendedName>
</protein>
<proteinExistence type="predicted"/>
<dbReference type="OMA" id="SREACDI"/>
<keyword evidence="3" id="KW-0560">Oxidoreductase</keyword>
<evidence type="ECO:0000256" key="1">
    <source>
        <dbReference type="ARBA" id="ARBA00022630"/>
    </source>
</evidence>
<dbReference type="InterPro" id="IPR002938">
    <property type="entry name" value="FAD-bd"/>
</dbReference>
<dbReference type="GO" id="GO:0016491">
    <property type="term" value="F:oxidoreductase activity"/>
    <property type="evidence" value="ECO:0007669"/>
    <property type="project" value="UniProtKB-KW"/>
</dbReference>
<sequence length="214" mass="23892">MLGDNRHMIIFPLDEDTVNVVIFVTDKSRPTGSVEVPLRQWVVSVEKQEIVDAFEGSGPDVQKIISLVEEPAKKWSIHALEPTLSTYVRENIALVGDAAHGMCPHMGSGVGQGFEDALVICELLTDPRTDVSNVQDVLKAYDEIRRPRANKVLKASAAAGDLYEVWNKDASVNELEPRLHGLYEWVWYHDIQEDIASARRGLESRGDWSAVARE</sequence>
<reference evidence="6" key="1">
    <citation type="journal article" date="2012" name="Science">
        <title>The Paleozoic origin of enzymatic lignin decomposition reconstructed from 31 fungal genomes.</title>
        <authorList>
            <person name="Floudas D."/>
            <person name="Binder M."/>
            <person name="Riley R."/>
            <person name="Barry K."/>
            <person name="Blanchette R.A."/>
            <person name="Henrissat B."/>
            <person name="Martinez A.T."/>
            <person name="Otillar R."/>
            <person name="Spatafora J.W."/>
            <person name="Yadav J.S."/>
            <person name="Aerts A."/>
            <person name="Benoit I."/>
            <person name="Boyd A."/>
            <person name="Carlson A."/>
            <person name="Copeland A."/>
            <person name="Coutinho P.M."/>
            <person name="de Vries R.P."/>
            <person name="Ferreira P."/>
            <person name="Findley K."/>
            <person name="Foster B."/>
            <person name="Gaskell J."/>
            <person name="Glotzer D."/>
            <person name="Gorecki P."/>
            <person name="Heitman J."/>
            <person name="Hesse C."/>
            <person name="Hori C."/>
            <person name="Igarashi K."/>
            <person name="Jurgens J.A."/>
            <person name="Kallen N."/>
            <person name="Kersten P."/>
            <person name="Kohler A."/>
            <person name="Kuees U."/>
            <person name="Kumar T.K.A."/>
            <person name="Kuo A."/>
            <person name="LaButti K."/>
            <person name="Larrondo L.F."/>
            <person name="Lindquist E."/>
            <person name="Ling A."/>
            <person name="Lombard V."/>
            <person name="Lucas S."/>
            <person name="Lundell T."/>
            <person name="Martin R."/>
            <person name="McLaughlin D.J."/>
            <person name="Morgenstern I."/>
            <person name="Morin E."/>
            <person name="Murat C."/>
            <person name="Nagy L.G."/>
            <person name="Nolan M."/>
            <person name="Ohm R.A."/>
            <person name="Patyshakuliyeva A."/>
            <person name="Rokas A."/>
            <person name="Ruiz-Duenas F.J."/>
            <person name="Sabat G."/>
            <person name="Salamov A."/>
            <person name="Samejima M."/>
            <person name="Schmutz J."/>
            <person name="Slot J.C."/>
            <person name="St John F."/>
            <person name="Stenlid J."/>
            <person name="Sun H."/>
            <person name="Sun S."/>
            <person name="Syed K."/>
            <person name="Tsang A."/>
            <person name="Wiebenga A."/>
            <person name="Young D."/>
            <person name="Pisabarro A."/>
            <person name="Eastwood D.C."/>
            <person name="Martin F."/>
            <person name="Cullen D."/>
            <person name="Grigoriev I.V."/>
            <person name="Hibbett D.S."/>
        </authorList>
    </citation>
    <scope>NUCLEOTIDE SEQUENCE [LARGE SCALE GENOMIC DNA]</scope>
    <source>
        <strain evidence="6">RWD-64-598 SS2</strain>
    </source>
</reference>
<evidence type="ECO:0000313" key="6">
    <source>
        <dbReference type="Proteomes" id="UP000053558"/>
    </source>
</evidence>
<accession>A0A5M3MC37</accession>
<evidence type="ECO:0000256" key="3">
    <source>
        <dbReference type="ARBA" id="ARBA00023002"/>
    </source>
</evidence>
<dbReference type="OrthoDB" id="417877at2759"/>
<name>A0A5M3MC37_CONPW</name>
<evidence type="ECO:0000256" key="2">
    <source>
        <dbReference type="ARBA" id="ARBA00022827"/>
    </source>
</evidence>
<dbReference type="GO" id="GO:0071949">
    <property type="term" value="F:FAD binding"/>
    <property type="evidence" value="ECO:0007669"/>
    <property type="project" value="InterPro"/>
</dbReference>
<feature type="domain" description="FAD-binding" evidence="4">
    <location>
        <begin position="75"/>
        <end position="155"/>
    </location>
</feature>
<dbReference type="PANTHER" id="PTHR46720:SF3">
    <property type="entry name" value="FAD-BINDING DOMAIN-CONTAINING PROTEIN-RELATED"/>
    <property type="match status" value="1"/>
</dbReference>
<comment type="caution">
    <text evidence="5">The sequence shown here is derived from an EMBL/GenBank/DDBJ whole genome shotgun (WGS) entry which is preliminary data.</text>
</comment>
<dbReference type="PRINTS" id="PR00420">
    <property type="entry name" value="RNGMNOXGNASE"/>
</dbReference>
<dbReference type="EMBL" id="JH711586">
    <property type="protein sequence ID" value="EIW76211.1"/>
    <property type="molecule type" value="Genomic_DNA"/>
</dbReference>
<organism evidence="5 6">
    <name type="scientific">Coniophora puteana (strain RWD-64-598)</name>
    <name type="common">Brown rot fungus</name>
    <dbReference type="NCBI Taxonomy" id="741705"/>
    <lineage>
        <taxon>Eukaryota</taxon>
        <taxon>Fungi</taxon>
        <taxon>Dikarya</taxon>
        <taxon>Basidiomycota</taxon>
        <taxon>Agaricomycotina</taxon>
        <taxon>Agaricomycetes</taxon>
        <taxon>Agaricomycetidae</taxon>
        <taxon>Boletales</taxon>
        <taxon>Coniophorineae</taxon>
        <taxon>Coniophoraceae</taxon>
        <taxon>Coniophora</taxon>
    </lineage>
</organism>
<dbReference type="PANTHER" id="PTHR46720">
    <property type="entry name" value="HYDROXYLASE, PUTATIVE (AFU_ORTHOLOGUE AFUA_3G01460)-RELATED"/>
    <property type="match status" value="1"/>
</dbReference>
<dbReference type="GeneID" id="19200284"/>
<evidence type="ECO:0000259" key="4">
    <source>
        <dbReference type="Pfam" id="PF01494"/>
    </source>
</evidence>
<dbReference type="GO" id="GO:0044550">
    <property type="term" value="P:secondary metabolite biosynthetic process"/>
    <property type="evidence" value="ECO:0007669"/>
    <property type="project" value="TreeGrafter"/>
</dbReference>
<keyword evidence="6" id="KW-1185">Reference proteome</keyword>
<dbReference type="SUPFAM" id="SSF51905">
    <property type="entry name" value="FAD/NAD(P)-binding domain"/>
    <property type="match status" value="1"/>
</dbReference>
<dbReference type="InterPro" id="IPR036188">
    <property type="entry name" value="FAD/NAD-bd_sf"/>
</dbReference>
<dbReference type="RefSeq" id="XP_007773469.1">
    <property type="nucleotide sequence ID" value="XM_007775279.1"/>
</dbReference>
<dbReference type="Pfam" id="PF01494">
    <property type="entry name" value="FAD_binding_3"/>
    <property type="match status" value="1"/>
</dbReference>
<keyword evidence="2" id="KW-0274">FAD</keyword>
<dbReference type="AlphaFoldDB" id="A0A5M3MC37"/>
<keyword evidence="1" id="KW-0285">Flavoprotein</keyword>
<gene>
    <name evidence="5" type="ORF">CONPUDRAFT_130691</name>
</gene>
<dbReference type="InterPro" id="IPR051104">
    <property type="entry name" value="FAD_monoxygenase"/>
</dbReference>
<evidence type="ECO:0000313" key="5">
    <source>
        <dbReference type="EMBL" id="EIW76211.1"/>
    </source>
</evidence>
<dbReference type="KEGG" id="cput:CONPUDRAFT_130691"/>
<dbReference type="Proteomes" id="UP000053558">
    <property type="component" value="Unassembled WGS sequence"/>
</dbReference>
<dbReference type="Gene3D" id="3.50.50.60">
    <property type="entry name" value="FAD/NAD(P)-binding domain"/>
    <property type="match status" value="1"/>
</dbReference>